<evidence type="ECO:0000256" key="2">
    <source>
        <dbReference type="ARBA" id="ARBA00010391"/>
    </source>
</evidence>
<comment type="similarity">
    <text evidence="2">Belongs to the Integrator subunit 10 family.</text>
</comment>
<evidence type="ECO:0000256" key="3">
    <source>
        <dbReference type="ARBA" id="ARBA00016811"/>
    </source>
</evidence>
<dbReference type="GO" id="GO:0016180">
    <property type="term" value="P:snRNA processing"/>
    <property type="evidence" value="ECO:0007669"/>
    <property type="project" value="InterPro"/>
</dbReference>
<dbReference type="PANTHER" id="PTHR16055:SF2">
    <property type="entry name" value="INTEGRATOR COMPLEX SUBUNIT 10"/>
    <property type="match status" value="1"/>
</dbReference>
<evidence type="ECO:0000256" key="1">
    <source>
        <dbReference type="ARBA" id="ARBA00004123"/>
    </source>
</evidence>
<dbReference type="GO" id="GO:0032039">
    <property type="term" value="C:integrator complex"/>
    <property type="evidence" value="ECO:0007669"/>
    <property type="project" value="InterPro"/>
</dbReference>
<reference evidence="6 7" key="1">
    <citation type="submission" date="2014-02" db="EMBL/GenBank/DDBJ databases">
        <title>Single nucleus genome sequencing reveals high similarity among nuclei of an endomycorrhizal fungus.</title>
        <authorList>
            <person name="Lin K."/>
            <person name="Geurts R."/>
            <person name="Zhang Z."/>
            <person name="Limpens E."/>
            <person name="Saunders D.G."/>
            <person name="Mu D."/>
            <person name="Pang E."/>
            <person name="Cao H."/>
            <person name="Cha H."/>
            <person name="Lin T."/>
            <person name="Zhou Q."/>
            <person name="Shang Y."/>
            <person name="Li Y."/>
            <person name="Ivanov S."/>
            <person name="Sharma T."/>
            <person name="Velzen R.V."/>
            <person name="Ruijter N.D."/>
            <person name="Aanen D.K."/>
            <person name="Win J."/>
            <person name="Kamoun S."/>
            <person name="Bisseling T."/>
            <person name="Huang S."/>
        </authorList>
    </citation>
    <scope>NUCLEOTIDE SEQUENCE [LARGE SCALE GENOMIC DNA]</scope>
    <source>
        <strain evidence="7">DAOM197198w</strain>
    </source>
</reference>
<dbReference type="OrthoDB" id="18145at2759"/>
<organism evidence="6 7">
    <name type="scientific">Rhizophagus irregularis (strain DAOM 197198w)</name>
    <name type="common">Glomus intraradices</name>
    <dbReference type="NCBI Taxonomy" id="1432141"/>
    <lineage>
        <taxon>Eukaryota</taxon>
        <taxon>Fungi</taxon>
        <taxon>Fungi incertae sedis</taxon>
        <taxon>Mucoromycota</taxon>
        <taxon>Glomeromycotina</taxon>
        <taxon>Glomeromycetes</taxon>
        <taxon>Glomerales</taxon>
        <taxon>Glomeraceae</taxon>
        <taxon>Rhizophagus</taxon>
    </lineage>
</organism>
<dbReference type="Gene3D" id="1.25.40.10">
    <property type="entry name" value="Tetratricopeptide repeat domain"/>
    <property type="match status" value="1"/>
</dbReference>
<dbReference type="InterPro" id="IPR011990">
    <property type="entry name" value="TPR-like_helical_dom_sf"/>
</dbReference>
<dbReference type="AlphaFoldDB" id="A0A015K1X9"/>
<dbReference type="InterPro" id="IPR026164">
    <property type="entry name" value="Int_cplx_su10"/>
</dbReference>
<keyword evidence="7" id="KW-1185">Reference proteome</keyword>
<evidence type="ECO:0000313" key="6">
    <source>
        <dbReference type="EMBL" id="EXX75777.1"/>
    </source>
</evidence>
<dbReference type="Pfam" id="PF21045">
    <property type="entry name" value="INT10"/>
    <property type="match status" value="1"/>
</dbReference>
<evidence type="ECO:0000256" key="4">
    <source>
        <dbReference type="ARBA" id="ARBA00023242"/>
    </source>
</evidence>
<dbReference type="STRING" id="1432141.A0A015K1X9"/>
<accession>A0A015K1X9</accession>
<feature type="region of interest" description="Disordered" evidence="5">
    <location>
        <begin position="1"/>
        <end position="43"/>
    </location>
</feature>
<gene>
    <name evidence="6" type="ORF">RirG_038920</name>
</gene>
<feature type="compositionally biased region" description="Low complexity" evidence="5">
    <location>
        <begin position="11"/>
        <end position="43"/>
    </location>
</feature>
<protein>
    <recommendedName>
        <fullName evidence="3">Integrator complex subunit 10</fullName>
    </recommendedName>
</protein>
<evidence type="ECO:0000256" key="5">
    <source>
        <dbReference type="SAM" id="MobiDB-lite"/>
    </source>
</evidence>
<sequence>MSTPKSPSFPSTASTKNTNAESTSTTNEPVANSANTNSNNKNVASEASRKDLIHYVNIINLFLNSSVHTDGDTRLQLAIQHLYEGLEFYPDAYELKFLAHKISIKEGDMSQAIESFDELRRLFPDHESLKEYLVQITHSVRYQSMDDKFMFFLKLPARTQKDILRHSAEYHEMDGEYLDACRIYVLLLKAYPETVAFYGSHAAQLAVKCENENQPLPVSNSYRKILVEDILPEILHQKIVVYDNSLPPEIPVYQPKISNTISSTSQPNSSQSCLHVTYSQLKSWLERAQGFYIANKDWRKLFEVSLGVMNSCGYLRFESSPRITMVDLFCDPHELPSKLFSLLNQKQISLVNQPFMMHDSAPHSFAVSMGIACFVLCCHEFYEYVAGLKSKRTCLIPVLPIGQFTSPMTSQSTSSSYDDQCETRVNKKRRLSLSFLLSKESSESSALDDSINDEKNNQSEKYRGNSVMNVKSLLIDDPELSLQQRQNSITIESSSQELNTEQINLWKESYNSSETLIHVAMSHIERALTCWQLLEAMVLRGGSDSKILDQELENHIKSWDLPLDVSNAIMLTRGDLALFCGSWNTAYYFSQNLCTRIEGAWDAHRKKLSKKEQSPPLSSPTYLQEKQQTIQEESSDLSKINVKTQTPLLLTFRVIYSISMIYLLIGWWKEARKELLMILATIPFTPVTQEHFKKDDWCTNKTIEGISYDEGYKRKHFKLMEVTQEDLVVRTIKELMACYEKELSSFSRKQPEIDNTLGHIIVLTQYGWPYWRDRIFRPVILPKIKEHGGLSYPDMLRFVYNIEILREFRELYRKFPDLNFSLLRQNSTSSDQLTNSNTTKASMQALEDKINHPSSRSNNEKLVEFCKERLIHLRNKNVKAKGKEIPSRNVSKYNDKSLDNPDKIISDQDNVYEIDMQSSQNTNTQETQIIQKSWKMNVSSIVVPNNINSNLSCNYVQSNGLRNTITKDTKKL</sequence>
<keyword evidence="4" id="KW-0539">Nucleus</keyword>
<evidence type="ECO:0000313" key="7">
    <source>
        <dbReference type="Proteomes" id="UP000022910"/>
    </source>
</evidence>
<dbReference type="EMBL" id="JEMT01012362">
    <property type="protein sequence ID" value="EXX75777.1"/>
    <property type="molecule type" value="Genomic_DNA"/>
</dbReference>
<comment type="caution">
    <text evidence="6">The sequence shown here is derived from an EMBL/GenBank/DDBJ whole genome shotgun (WGS) entry which is preliminary data.</text>
</comment>
<dbReference type="Proteomes" id="UP000022910">
    <property type="component" value="Unassembled WGS sequence"/>
</dbReference>
<feature type="compositionally biased region" description="Polar residues" evidence="5">
    <location>
        <begin position="1"/>
        <end position="10"/>
    </location>
</feature>
<dbReference type="SMR" id="A0A015K1X9"/>
<dbReference type="OMA" id="MIVLMQY"/>
<proteinExistence type="inferred from homology"/>
<name>A0A015K1X9_RHIIW</name>
<comment type="subcellular location">
    <subcellularLocation>
        <location evidence="1">Nucleus</location>
    </subcellularLocation>
</comment>
<dbReference type="PANTHER" id="PTHR16055">
    <property type="entry name" value="INTEGRATOR COMPLEX SUBUNIT 10"/>
    <property type="match status" value="1"/>
</dbReference>
<dbReference type="HOGENOM" id="CLU_305258_0_0_1"/>